<dbReference type="KEGG" id="fgl:EM308_03195"/>
<evidence type="ECO:0000259" key="7">
    <source>
        <dbReference type="Pfam" id="PF14322"/>
    </source>
</evidence>
<feature type="domain" description="SusD-like N-terminal" evidence="7">
    <location>
        <begin position="82"/>
        <end position="213"/>
    </location>
</feature>
<evidence type="ECO:0000259" key="6">
    <source>
        <dbReference type="Pfam" id="PF07980"/>
    </source>
</evidence>
<dbReference type="Gene3D" id="1.25.40.390">
    <property type="match status" value="1"/>
</dbReference>
<dbReference type="InterPro" id="IPR011990">
    <property type="entry name" value="TPR-like_helical_dom_sf"/>
</dbReference>
<keyword evidence="3" id="KW-0732">Signal</keyword>
<evidence type="ECO:0000313" key="9">
    <source>
        <dbReference type="Proteomes" id="UP000175968"/>
    </source>
</evidence>
<dbReference type="PROSITE" id="PS51257">
    <property type="entry name" value="PROKAR_LIPOPROTEIN"/>
    <property type="match status" value="1"/>
</dbReference>
<organism evidence="8 9">
    <name type="scientific">Flavobacterium gilvum</name>
    <dbReference type="NCBI Taxonomy" id="1492737"/>
    <lineage>
        <taxon>Bacteria</taxon>
        <taxon>Pseudomonadati</taxon>
        <taxon>Bacteroidota</taxon>
        <taxon>Flavobacteriia</taxon>
        <taxon>Flavobacteriales</taxon>
        <taxon>Flavobacteriaceae</taxon>
        <taxon>Flavobacterium</taxon>
    </lineage>
</organism>
<evidence type="ECO:0000256" key="5">
    <source>
        <dbReference type="ARBA" id="ARBA00023237"/>
    </source>
</evidence>
<evidence type="ECO:0000256" key="2">
    <source>
        <dbReference type="ARBA" id="ARBA00006275"/>
    </source>
</evidence>
<comment type="subcellular location">
    <subcellularLocation>
        <location evidence="1">Cell outer membrane</location>
    </subcellularLocation>
</comment>
<protein>
    <submittedName>
        <fullName evidence="8">RagB/SusD family nutrient uptake outer membrane protein</fullName>
    </submittedName>
</protein>
<evidence type="ECO:0000256" key="3">
    <source>
        <dbReference type="ARBA" id="ARBA00022729"/>
    </source>
</evidence>
<dbReference type="Pfam" id="PF07980">
    <property type="entry name" value="SusD_RagB"/>
    <property type="match status" value="1"/>
</dbReference>
<evidence type="ECO:0000313" key="8">
    <source>
        <dbReference type="EMBL" id="AOW08580.1"/>
    </source>
</evidence>
<dbReference type="RefSeq" id="WP_035639312.1">
    <property type="nucleotide sequence ID" value="NZ_CP017479.1"/>
</dbReference>
<comment type="similarity">
    <text evidence="2">Belongs to the SusD family.</text>
</comment>
<name>A0AAC9I2Y9_9FLAO</name>
<gene>
    <name evidence="8" type="ORF">EM308_03195</name>
</gene>
<proteinExistence type="inferred from homology"/>
<dbReference type="Pfam" id="PF14322">
    <property type="entry name" value="SusD-like_3"/>
    <property type="match status" value="1"/>
</dbReference>
<dbReference type="AlphaFoldDB" id="A0AAC9I2Y9"/>
<feature type="domain" description="RagB/SusD" evidence="6">
    <location>
        <begin position="303"/>
        <end position="550"/>
    </location>
</feature>
<sequence>MKTKNKTLFAVLFLITAMISCDTDRLPETAIADASYWKSESDLKMAANYLYTSLPNVSISADLMSDDSFGTASNSISDGSRNVPATDGNYNNNYGFIRAANKLIENAPKVLANGVAATNVNWYVGEAKYFRARAYYNLLQRYGGVPLILKVLDENSPELQAPQNTRDEVVNAIYADLDDAVSKLRTASVLSSTTYASYGRISQTAALSLKAEVALFEGTRSKFHGYGDPIKHLTIARNAAKAVMDSKEHSLFNTASGGNTAYFNLLQYAGEGSGNKENILVNQYGKSVADVVVSHNTIAEIDNGRYGQTQSLVDAYLMKDGLPYTKSPLYVAPNATTTKAKDLYTNRDPRMSDRFFKTGDPYNIGVAFSVPNSFMVSKYAYRGYFNDVDRAAGRSFIDYPITRYAEILLIYAEASFELNGTISDADLDLSINLLRARAAMPKLTNAFVTANGLDMRTEIRRERRVELSLEGFRYWDLIRWKTAEIELPKTVLGSYWYAEFGKAPATLDSNSYIILQANTKRKFDPARDYLWPFPTNELGLNPNLKQNPNW</sequence>
<keyword evidence="4" id="KW-0472">Membrane</keyword>
<evidence type="ECO:0000256" key="1">
    <source>
        <dbReference type="ARBA" id="ARBA00004442"/>
    </source>
</evidence>
<dbReference type="EMBL" id="CP017479">
    <property type="protein sequence ID" value="AOW08580.1"/>
    <property type="molecule type" value="Genomic_DNA"/>
</dbReference>
<dbReference type="InterPro" id="IPR012944">
    <property type="entry name" value="SusD_RagB_dom"/>
</dbReference>
<keyword evidence="5" id="KW-0998">Cell outer membrane</keyword>
<evidence type="ECO:0000256" key="4">
    <source>
        <dbReference type="ARBA" id="ARBA00023136"/>
    </source>
</evidence>
<dbReference type="SUPFAM" id="SSF48452">
    <property type="entry name" value="TPR-like"/>
    <property type="match status" value="1"/>
</dbReference>
<dbReference type="GO" id="GO:0009279">
    <property type="term" value="C:cell outer membrane"/>
    <property type="evidence" value="ECO:0007669"/>
    <property type="project" value="UniProtKB-SubCell"/>
</dbReference>
<reference evidence="8 9" key="1">
    <citation type="submission" date="2016-10" db="EMBL/GenBank/DDBJ databases">
        <title>Flavobacterium gilvum sp. nov., isolated from stream water.</title>
        <authorList>
            <person name="Shin S.-K."/>
            <person name="Cho Y.-J."/>
            <person name="Yi H."/>
        </authorList>
    </citation>
    <scope>NUCLEOTIDE SEQUENCE [LARGE SCALE GENOMIC DNA]</scope>
    <source>
        <strain evidence="8 9">EM1308</strain>
    </source>
</reference>
<dbReference type="Proteomes" id="UP000175968">
    <property type="component" value="Chromosome"/>
</dbReference>
<keyword evidence="9" id="KW-1185">Reference proteome</keyword>
<dbReference type="InterPro" id="IPR033985">
    <property type="entry name" value="SusD-like_N"/>
</dbReference>
<accession>A0AAC9I2Y9</accession>